<dbReference type="Proteomes" id="UP000026962">
    <property type="component" value="Chromosome 5"/>
</dbReference>
<protein>
    <recommendedName>
        <fullName evidence="4">DUF834 domain-containing protein</fullName>
    </recommendedName>
</protein>
<feature type="region of interest" description="Disordered" evidence="1">
    <location>
        <begin position="36"/>
        <end position="56"/>
    </location>
</feature>
<sequence>MAELGLRLTGGDRWIESVRAQKRKCREHSCAFVSGGGEGNGGCSPSRETETARSRERRRRWLLANGGKTPASTSPGRLKGANCNFESTGVLGMSHRGCMREESGGNSPERRIHRRWWMAGKKGGGDIPAVQSASARSASVEPRWGRGELADEAHRLGVASVVRNGGRSGVGGSGGRRRGW</sequence>
<accession>A0A0E0L0R3</accession>
<evidence type="ECO:0000313" key="2">
    <source>
        <dbReference type="EnsemblPlants" id="OPUNC05G09230.1"/>
    </source>
</evidence>
<name>A0A0E0L0R3_ORYPU</name>
<dbReference type="Gramene" id="OPUNC05G09230.1">
    <property type="protein sequence ID" value="OPUNC05G09230.1"/>
    <property type="gene ID" value="OPUNC05G09230"/>
</dbReference>
<proteinExistence type="predicted"/>
<dbReference type="EnsemblPlants" id="OPUNC05G09230.1">
    <property type="protein sequence ID" value="OPUNC05G09230.1"/>
    <property type="gene ID" value="OPUNC05G09230"/>
</dbReference>
<keyword evidence="3" id="KW-1185">Reference proteome</keyword>
<feature type="region of interest" description="Disordered" evidence="1">
    <location>
        <begin position="122"/>
        <end position="146"/>
    </location>
</feature>
<evidence type="ECO:0008006" key="4">
    <source>
        <dbReference type="Google" id="ProtNLM"/>
    </source>
</evidence>
<reference evidence="2" key="1">
    <citation type="submission" date="2015-04" db="UniProtKB">
        <authorList>
            <consortium name="EnsemblPlants"/>
        </authorList>
    </citation>
    <scope>IDENTIFICATION</scope>
</reference>
<reference evidence="2" key="2">
    <citation type="submission" date="2018-05" db="EMBL/GenBank/DDBJ databases">
        <title>OpunRS2 (Oryza punctata Reference Sequence Version 2).</title>
        <authorList>
            <person name="Zhang J."/>
            <person name="Kudrna D."/>
            <person name="Lee S."/>
            <person name="Talag J."/>
            <person name="Welchert J."/>
            <person name="Wing R.A."/>
        </authorList>
    </citation>
    <scope>NUCLEOTIDE SEQUENCE [LARGE SCALE GENOMIC DNA]</scope>
</reference>
<organism evidence="2">
    <name type="scientific">Oryza punctata</name>
    <name type="common">Red rice</name>
    <dbReference type="NCBI Taxonomy" id="4537"/>
    <lineage>
        <taxon>Eukaryota</taxon>
        <taxon>Viridiplantae</taxon>
        <taxon>Streptophyta</taxon>
        <taxon>Embryophyta</taxon>
        <taxon>Tracheophyta</taxon>
        <taxon>Spermatophyta</taxon>
        <taxon>Magnoliopsida</taxon>
        <taxon>Liliopsida</taxon>
        <taxon>Poales</taxon>
        <taxon>Poaceae</taxon>
        <taxon>BOP clade</taxon>
        <taxon>Oryzoideae</taxon>
        <taxon>Oryzeae</taxon>
        <taxon>Oryzinae</taxon>
        <taxon>Oryza</taxon>
    </lineage>
</organism>
<evidence type="ECO:0000256" key="1">
    <source>
        <dbReference type="SAM" id="MobiDB-lite"/>
    </source>
</evidence>
<evidence type="ECO:0000313" key="3">
    <source>
        <dbReference type="Proteomes" id="UP000026962"/>
    </source>
</evidence>
<dbReference type="AlphaFoldDB" id="A0A0E0L0R3"/>
<dbReference type="HOGENOM" id="CLU_1498633_0_0_1"/>
<feature type="compositionally biased region" description="Low complexity" evidence="1">
    <location>
        <begin position="129"/>
        <end position="140"/>
    </location>
</feature>